<dbReference type="Proteomes" id="UP000478483">
    <property type="component" value="Unassembled WGS sequence"/>
</dbReference>
<accession>A0A3R6HHW8</accession>
<dbReference type="GO" id="GO:0006313">
    <property type="term" value="P:DNA transposition"/>
    <property type="evidence" value="ECO:0007669"/>
    <property type="project" value="InterPro"/>
</dbReference>
<reference evidence="2 7" key="2">
    <citation type="journal article" date="2019" name="Nat. Med.">
        <title>A library of human gut bacterial isolates paired with longitudinal multiomics data enables mechanistic microbiome research.</title>
        <authorList>
            <person name="Poyet M."/>
            <person name="Groussin M."/>
            <person name="Gibbons S.M."/>
            <person name="Avila-Pacheco J."/>
            <person name="Jiang X."/>
            <person name="Kearney S.M."/>
            <person name="Perrotta A.R."/>
            <person name="Berdy B."/>
            <person name="Zhao S."/>
            <person name="Lieberman T.D."/>
            <person name="Swanson P.K."/>
            <person name="Smith M."/>
            <person name="Roesemann S."/>
            <person name="Alexander J.E."/>
            <person name="Rich S.A."/>
            <person name="Livny J."/>
            <person name="Vlamakis H."/>
            <person name="Clish C."/>
            <person name="Bullock K."/>
            <person name="Deik A."/>
            <person name="Scott J."/>
            <person name="Pierce K.A."/>
            <person name="Xavier R.J."/>
            <person name="Alm E.J."/>
        </authorList>
    </citation>
    <scope>NUCLEOTIDE SEQUENCE [LARGE SCALE GENOMIC DNA]</scope>
    <source>
        <strain evidence="2 7">BIOML-A1</strain>
    </source>
</reference>
<keyword evidence="1" id="KW-0175">Coiled coil</keyword>
<protein>
    <submittedName>
        <fullName evidence="4">Transposase</fullName>
    </submittedName>
</protein>
<evidence type="ECO:0000313" key="6">
    <source>
        <dbReference type="Proteomes" id="UP000283586"/>
    </source>
</evidence>
<dbReference type="Proteomes" id="UP000283513">
    <property type="component" value="Unassembled WGS sequence"/>
</dbReference>
<evidence type="ECO:0000313" key="2">
    <source>
        <dbReference type="EMBL" id="MTR86439.1"/>
    </source>
</evidence>
<dbReference type="SUPFAM" id="SSF46689">
    <property type="entry name" value="Homeodomain-like"/>
    <property type="match status" value="1"/>
</dbReference>
<reference evidence="5 6" key="1">
    <citation type="submission" date="2018-08" db="EMBL/GenBank/DDBJ databases">
        <title>A genome reference for cultivated species of the human gut microbiota.</title>
        <authorList>
            <person name="Zou Y."/>
            <person name="Xue W."/>
            <person name="Luo G."/>
        </authorList>
    </citation>
    <scope>NUCLEOTIDE SEQUENCE [LARGE SCALE GENOMIC DNA]</scope>
    <source>
        <strain evidence="4 6">AF31-21AC</strain>
        <strain evidence="3 5">AM37-1AC</strain>
    </source>
</reference>
<dbReference type="GO" id="GO:0003677">
    <property type="term" value="F:DNA binding"/>
    <property type="evidence" value="ECO:0007669"/>
    <property type="project" value="InterPro"/>
</dbReference>
<evidence type="ECO:0000256" key="1">
    <source>
        <dbReference type="SAM" id="Coils"/>
    </source>
</evidence>
<dbReference type="GO" id="GO:0004803">
    <property type="term" value="F:transposase activity"/>
    <property type="evidence" value="ECO:0007669"/>
    <property type="project" value="InterPro"/>
</dbReference>
<dbReference type="GeneID" id="61432839"/>
<comment type="caution">
    <text evidence="4">The sequence shown here is derived from an EMBL/GenBank/DDBJ whole genome shotgun (WGS) entry which is preliminary data.</text>
</comment>
<dbReference type="AlphaFoldDB" id="A0A3R6HHW8"/>
<dbReference type="InterPro" id="IPR009057">
    <property type="entry name" value="Homeodomain-like_sf"/>
</dbReference>
<feature type="coiled-coil region" evidence="1">
    <location>
        <begin position="63"/>
        <end position="97"/>
    </location>
</feature>
<dbReference type="EMBL" id="WNAJ01000022">
    <property type="protein sequence ID" value="MTR86439.1"/>
    <property type="molecule type" value="Genomic_DNA"/>
</dbReference>
<proteinExistence type="predicted"/>
<sequence>MSRTQRKYDQEYKIQAVKLAKEIGGAKAAKELGIPEGTIHTWLKAVRAGTLDIGDGAHTPESAMSLAEELAMLRKRVKDQDKEIRRLKEENEFLEEASAFFAASRRKSARTKE</sequence>
<gene>
    <name evidence="3" type="ORF">DW856_15640</name>
    <name evidence="4" type="ORF">DWZ31_19760</name>
    <name evidence="2" type="ORF">GMD50_15625</name>
</gene>
<evidence type="ECO:0000313" key="5">
    <source>
        <dbReference type="Proteomes" id="UP000283513"/>
    </source>
</evidence>
<evidence type="ECO:0000313" key="3">
    <source>
        <dbReference type="EMBL" id="RHC14436.1"/>
    </source>
</evidence>
<dbReference type="RefSeq" id="WP_006855988.1">
    <property type="nucleotide sequence ID" value="NZ_CP102289.1"/>
</dbReference>
<dbReference type="InterPro" id="IPR002514">
    <property type="entry name" value="Transposase_8"/>
</dbReference>
<organism evidence="4 6">
    <name type="scientific">Roseburia intestinalis</name>
    <dbReference type="NCBI Taxonomy" id="166486"/>
    <lineage>
        <taxon>Bacteria</taxon>
        <taxon>Bacillati</taxon>
        <taxon>Bacillota</taxon>
        <taxon>Clostridia</taxon>
        <taxon>Lachnospirales</taxon>
        <taxon>Lachnospiraceae</taxon>
        <taxon>Roseburia</taxon>
    </lineage>
</organism>
<evidence type="ECO:0000313" key="4">
    <source>
        <dbReference type="EMBL" id="RHN01232.1"/>
    </source>
</evidence>
<evidence type="ECO:0000313" key="7">
    <source>
        <dbReference type="Proteomes" id="UP000478483"/>
    </source>
</evidence>
<name>A0A3R6HHW8_9FIRM</name>
<dbReference type="EMBL" id="QSHO01000016">
    <property type="protein sequence ID" value="RHC14436.1"/>
    <property type="molecule type" value="Genomic_DNA"/>
</dbReference>
<dbReference type="EMBL" id="QRQN01000066">
    <property type="protein sequence ID" value="RHN01232.1"/>
    <property type="molecule type" value="Genomic_DNA"/>
</dbReference>
<dbReference type="Pfam" id="PF01527">
    <property type="entry name" value="HTH_Tnp_1"/>
    <property type="match status" value="1"/>
</dbReference>
<dbReference type="Proteomes" id="UP000283586">
    <property type="component" value="Unassembled WGS sequence"/>
</dbReference>
<dbReference type="Gene3D" id="1.10.10.60">
    <property type="entry name" value="Homeodomain-like"/>
    <property type="match status" value="1"/>
</dbReference>